<proteinExistence type="predicted"/>
<accession>A0A6M6JE89</accession>
<keyword evidence="4" id="KW-1185">Reference proteome</keyword>
<dbReference type="CDD" id="cd01097">
    <property type="entry name" value="Tetrahydromethanopterin_reductase"/>
    <property type="match status" value="1"/>
</dbReference>
<name>A0A6M6JE89_9PSEU</name>
<reference evidence="3 4" key="1">
    <citation type="submission" date="2020-05" db="EMBL/GenBank/DDBJ databases">
        <authorList>
            <person name="Mo P."/>
        </authorList>
    </citation>
    <scope>NUCLEOTIDE SEQUENCE [LARGE SCALE GENOMIC DNA]</scope>
    <source>
        <strain evidence="3 4">Gen01</strain>
    </source>
</reference>
<dbReference type="Gene3D" id="3.20.20.30">
    <property type="entry name" value="Luciferase-like domain"/>
    <property type="match status" value="1"/>
</dbReference>
<organism evidence="3 4">
    <name type="scientific">Pseudonocardia broussonetiae</name>
    <dbReference type="NCBI Taxonomy" id="2736640"/>
    <lineage>
        <taxon>Bacteria</taxon>
        <taxon>Bacillati</taxon>
        <taxon>Actinomycetota</taxon>
        <taxon>Actinomycetes</taxon>
        <taxon>Pseudonocardiales</taxon>
        <taxon>Pseudonocardiaceae</taxon>
        <taxon>Pseudonocardia</taxon>
    </lineage>
</organism>
<evidence type="ECO:0000256" key="1">
    <source>
        <dbReference type="ARBA" id="ARBA00023002"/>
    </source>
</evidence>
<dbReference type="RefSeq" id="WP_172155447.1">
    <property type="nucleotide sequence ID" value="NZ_CP053564.1"/>
</dbReference>
<keyword evidence="1" id="KW-0560">Oxidoreductase</keyword>
<dbReference type="InterPro" id="IPR011251">
    <property type="entry name" value="Luciferase-like_dom"/>
</dbReference>
<evidence type="ECO:0000313" key="3">
    <source>
        <dbReference type="EMBL" id="QJY45423.1"/>
    </source>
</evidence>
<dbReference type="PANTHER" id="PTHR43244">
    <property type="match status" value="1"/>
</dbReference>
<dbReference type="InterPro" id="IPR050564">
    <property type="entry name" value="F420-G6PD/mer"/>
</dbReference>
<protein>
    <submittedName>
        <fullName evidence="3">LLM class flavin-dependent oxidoreductase</fullName>
    </submittedName>
</protein>
<sequence>MSTAPPGPLRLGVTMPVDDGLSAPEYLRLARAAEEHGYDSVWVGEVAGPEVFSMLGLIAASTSRIRVGSGIAGMYPRSAALTAMGFATLASAAPGRVLAGLGASSPMIVEDWHGREFDAPLATAEGYVRALRQAWAGERVEVDHPRVHGFRCGLLPASPPPIVLAAMNPRMLRLAGRVADGVFVTWCPPDEVPAKLALVREGEREAGREPGSVWAMASFWGYAGERVDEATARLRRLVLQYAMVPTHRASFAGAFAELDRATDLWKAGDRRAALALVPDEAVHRLCAVGDGASVARRAQELHAAGIELSVVLTPGASAGDLDGPLATIAGLAAAAHAPAH</sequence>
<dbReference type="Pfam" id="PF00296">
    <property type="entry name" value="Bac_luciferase"/>
    <property type="match status" value="1"/>
</dbReference>
<dbReference type="InterPro" id="IPR036661">
    <property type="entry name" value="Luciferase-like_sf"/>
</dbReference>
<evidence type="ECO:0000313" key="4">
    <source>
        <dbReference type="Proteomes" id="UP000505377"/>
    </source>
</evidence>
<evidence type="ECO:0000259" key="2">
    <source>
        <dbReference type="Pfam" id="PF00296"/>
    </source>
</evidence>
<dbReference type="AlphaFoldDB" id="A0A6M6JE89"/>
<dbReference type="PANTHER" id="PTHR43244:SF1">
    <property type="entry name" value="5,10-METHYLENETETRAHYDROMETHANOPTERIN REDUCTASE"/>
    <property type="match status" value="1"/>
</dbReference>
<feature type="domain" description="Luciferase-like" evidence="2">
    <location>
        <begin position="22"/>
        <end position="307"/>
    </location>
</feature>
<dbReference type="GO" id="GO:0016705">
    <property type="term" value="F:oxidoreductase activity, acting on paired donors, with incorporation or reduction of molecular oxygen"/>
    <property type="evidence" value="ECO:0007669"/>
    <property type="project" value="InterPro"/>
</dbReference>
<dbReference type="KEGG" id="pbro:HOP40_06020"/>
<dbReference type="EMBL" id="CP053564">
    <property type="protein sequence ID" value="QJY45423.1"/>
    <property type="molecule type" value="Genomic_DNA"/>
</dbReference>
<dbReference type="SUPFAM" id="SSF51679">
    <property type="entry name" value="Bacterial luciferase-like"/>
    <property type="match status" value="1"/>
</dbReference>
<dbReference type="Proteomes" id="UP000505377">
    <property type="component" value="Chromosome"/>
</dbReference>
<gene>
    <name evidence="3" type="ORF">HOP40_06020</name>
</gene>